<dbReference type="InterPro" id="IPR035973">
    <property type="entry name" value="Cyt_c_oxidase_su3-like_sf"/>
</dbReference>
<feature type="transmembrane region" description="Helical" evidence="6">
    <location>
        <begin position="71"/>
        <end position="92"/>
    </location>
</feature>
<feature type="transmembrane region" description="Helical" evidence="6">
    <location>
        <begin position="104"/>
        <end position="125"/>
    </location>
</feature>
<protein>
    <recommendedName>
        <fullName evidence="7">Heme-copper oxidase subunit III family profile domain-containing protein</fullName>
    </recommendedName>
</protein>
<evidence type="ECO:0000256" key="5">
    <source>
        <dbReference type="RuleBase" id="RU003376"/>
    </source>
</evidence>
<reference evidence="8 9" key="1">
    <citation type="submission" date="2015-09" db="EMBL/GenBank/DDBJ databases">
        <title>Draft genome sequence of Alicyclobacillus ferrooxydans DSM 22381.</title>
        <authorList>
            <person name="Hemp J."/>
        </authorList>
    </citation>
    <scope>NUCLEOTIDE SEQUENCE [LARGE SCALE GENOMIC DNA]</scope>
    <source>
        <strain evidence="8 9">TC-34</strain>
    </source>
</reference>
<evidence type="ECO:0000313" key="9">
    <source>
        <dbReference type="Proteomes" id="UP000050482"/>
    </source>
</evidence>
<accession>A0A0P9EH91</accession>
<dbReference type="EMBL" id="LJCO01000085">
    <property type="protein sequence ID" value="KPV41970.1"/>
    <property type="molecule type" value="Genomic_DNA"/>
</dbReference>
<dbReference type="Gene3D" id="1.20.120.80">
    <property type="entry name" value="Cytochrome c oxidase, subunit III, four-helix bundle"/>
    <property type="match status" value="1"/>
</dbReference>
<dbReference type="InterPro" id="IPR000298">
    <property type="entry name" value="Cyt_c_oxidase-like_su3"/>
</dbReference>
<dbReference type="GO" id="GO:0022904">
    <property type="term" value="P:respiratory electron transport chain"/>
    <property type="evidence" value="ECO:0007669"/>
    <property type="project" value="InterPro"/>
</dbReference>
<evidence type="ECO:0000256" key="2">
    <source>
        <dbReference type="ARBA" id="ARBA00022692"/>
    </source>
</evidence>
<dbReference type="GO" id="GO:0004129">
    <property type="term" value="F:cytochrome-c oxidase activity"/>
    <property type="evidence" value="ECO:0007669"/>
    <property type="project" value="InterPro"/>
</dbReference>
<feature type="transmembrane region" description="Helical" evidence="6">
    <location>
        <begin position="182"/>
        <end position="201"/>
    </location>
</feature>
<dbReference type="PATRIC" id="fig|471514.4.peg.1004"/>
<dbReference type="STRING" id="471514.AN477_19530"/>
<evidence type="ECO:0000256" key="4">
    <source>
        <dbReference type="ARBA" id="ARBA00023136"/>
    </source>
</evidence>
<feature type="domain" description="Heme-copper oxidase subunit III family profile" evidence="7">
    <location>
        <begin position="35"/>
        <end position="202"/>
    </location>
</feature>
<keyword evidence="4 6" id="KW-0472">Membrane</keyword>
<name>A0A0P9EH91_9BACL</name>
<dbReference type="SUPFAM" id="SSF81452">
    <property type="entry name" value="Cytochrome c oxidase subunit III-like"/>
    <property type="match status" value="1"/>
</dbReference>
<dbReference type="InterPro" id="IPR013833">
    <property type="entry name" value="Cyt_c_oxidase_su3_a-hlx"/>
</dbReference>
<keyword evidence="2 5" id="KW-0812">Transmembrane</keyword>
<keyword evidence="9" id="KW-1185">Reference proteome</keyword>
<evidence type="ECO:0000259" key="7">
    <source>
        <dbReference type="PROSITE" id="PS50253"/>
    </source>
</evidence>
<evidence type="ECO:0000256" key="6">
    <source>
        <dbReference type="SAM" id="Phobius"/>
    </source>
</evidence>
<gene>
    <name evidence="8" type="ORF">AN477_19530</name>
</gene>
<comment type="subcellular location">
    <subcellularLocation>
        <location evidence="5">Cell membrane</location>
        <topology evidence="5">Multi-pass membrane protein</topology>
    </subcellularLocation>
    <subcellularLocation>
        <location evidence="1">Membrane</location>
        <topology evidence="1">Multi-pass membrane protein</topology>
    </subcellularLocation>
</comment>
<comment type="caution">
    <text evidence="8">The sequence shown here is derived from an EMBL/GenBank/DDBJ whole genome shotgun (WGS) entry which is preliminary data.</text>
</comment>
<organism evidence="8 9">
    <name type="scientific">Alicyclobacillus ferrooxydans</name>
    <dbReference type="NCBI Taxonomy" id="471514"/>
    <lineage>
        <taxon>Bacteria</taxon>
        <taxon>Bacillati</taxon>
        <taxon>Bacillota</taxon>
        <taxon>Bacilli</taxon>
        <taxon>Bacillales</taxon>
        <taxon>Alicyclobacillaceae</taxon>
        <taxon>Alicyclobacillus</taxon>
    </lineage>
</organism>
<sequence length="202" mass="22075">MAGNEQKHPFEAEPWTIIRRPAISELTPRELRLGRFGAALFVISQAIPYFVLVNVRWMLAGSYIPAGMNQWVGGLLPTILLVVGILFAWLGVHANLEGRKGALQGWFTVNVLLGVAAIVILLVALTTYPFNTLSHYGSIYVTCLGTAVFYTIVSTIVMLGVIFRSAAGLVSPRTPYGPESAAVTWTFNAVAWFALYLALYVI</sequence>
<dbReference type="PROSITE" id="PS50253">
    <property type="entry name" value="COX3"/>
    <property type="match status" value="1"/>
</dbReference>
<comment type="similarity">
    <text evidence="5">Belongs to the cytochrome c oxidase subunit 3 family.</text>
</comment>
<proteinExistence type="inferred from homology"/>
<dbReference type="Proteomes" id="UP000050482">
    <property type="component" value="Unassembled WGS sequence"/>
</dbReference>
<feature type="transmembrane region" description="Helical" evidence="6">
    <location>
        <begin position="137"/>
        <end position="162"/>
    </location>
</feature>
<evidence type="ECO:0000313" key="8">
    <source>
        <dbReference type="EMBL" id="KPV41970.1"/>
    </source>
</evidence>
<keyword evidence="3 6" id="KW-1133">Transmembrane helix</keyword>
<dbReference type="OrthoDB" id="2990267at2"/>
<feature type="transmembrane region" description="Helical" evidence="6">
    <location>
        <begin position="36"/>
        <end position="59"/>
    </location>
</feature>
<evidence type="ECO:0000256" key="3">
    <source>
        <dbReference type="ARBA" id="ARBA00022989"/>
    </source>
</evidence>
<dbReference type="RefSeq" id="WP_054970871.1">
    <property type="nucleotide sequence ID" value="NZ_LJCO01000085.1"/>
</dbReference>
<dbReference type="AlphaFoldDB" id="A0A0P9EH91"/>
<evidence type="ECO:0000256" key="1">
    <source>
        <dbReference type="ARBA" id="ARBA00004141"/>
    </source>
</evidence>
<dbReference type="GO" id="GO:0005886">
    <property type="term" value="C:plasma membrane"/>
    <property type="evidence" value="ECO:0007669"/>
    <property type="project" value="UniProtKB-SubCell"/>
</dbReference>